<sequence>MLTGEARVGPWPPAPSATDEEAGAPAPPSVSTVTWTVRIAVFAGPAAVLVVTRRVRPGFRLRGREPVAHGGAAGVTGRLPHGGCAEVREPLERARRHLPAARERPAEAVAHGPAANRRRPGGRTANPGPPRRRPCGSGPRSS</sequence>
<evidence type="ECO:0000256" key="1">
    <source>
        <dbReference type="SAM" id="MobiDB-lite"/>
    </source>
</evidence>
<name>A0ABP6TKK9_9ACTN</name>
<proteinExistence type="predicted"/>
<feature type="region of interest" description="Disordered" evidence="1">
    <location>
        <begin position="64"/>
        <end position="142"/>
    </location>
</feature>
<reference evidence="3" key="1">
    <citation type="journal article" date="2019" name="Int. J. Syst. Evol. Microbiol.">
        <title>The Global Catalogue of Microorganisms (GCM) 10K type strain sequencing project: providing services to taxonomists for standard genome sequencing and annotation.</title>
        <authorList>
            <consortium name="The Broad Institute Genomics Platform"/>
            <consortium name="The Broad Institute Genome Sequencing Center for Infectious Disease"/>
            <person name="Wu L."/>
            <person name="Ma J."/>
        </authorList>
    </citation>
    <scope>NUCLEOTIDE SEQUENCE [LARGE SCALE GENOMIC DNA]</scope>
    <source>
        <strain evidence="3">JCM 4816</strain>
    </source>
</reference>
<evidence type="ECO:0000313" key="3">
    <source>
        <dbReference type="Proteomes" id="UP001501455"/>
    </source>
</evidence>
<dbReference type="Proteomes" id="UP001501455">
    <property type="component" value="Unassembled WGS sequence"/>
</dbReference>
<dbReference type="EMBL" id="BAAAXF010000018">
    <property type="protein sequence ID" value="GAA3494891.1"/>
    <property type="molecule type" value="Genomic_DNA"/>
</dbReference>
<protein>
    <submittedName>
        <fullName evidence="2">Uncharacterized protein</fullName>
    </submittedName>
</protein>
<organism evidence="2 3">
    <name type="scientific">Streptomyces prasinosporus</name>
    <dbReference type="NCBI Taxonomy" id="68256"/>
    <lineage>
        <taxon>Bacteria</taxon>
        <taxon>Bacillati</taxon>
        <taxon>Actinomycetota</taxon>
        <taxon>Actinomycetes</taxon>
        <taxon>Kitasatosporales</taxon>
        <taxon>Streptomycetaceae</taxon>
        <taxon>Streptomyces</taxon>
        <taxon>Streptomyces albogriseolus group</taxon>
    </lineage>
</organism>
<feature type="region of interest" description="Disordered" evidence="1">
    <location>
        <begin position="1"/>
        <end position="29"/>
    </location>
</feature>
<comment type="caution">
    <text evidence="2">The sequence shown here is derived from an EMBL/GenBank/DDBJ whole genome shotgun (WGS) entry which is preliminary data.</text>
</comment>
<keyword evidence="3" id="KW-1185">Reference proteome</keyword>
<evidence type="ECO:0000313" key="2">
    <source>
        <dbReference type="EMBL" id="GAA3494891.1"/>
    </source>
</evidence>
<accession>A0ABP6TKK9</accession>
<gene>
    <name evidence="2" type="ORF">GCM10019016_019910</name>
</gene>